<reference evidence="1" key="1">
    <citation type="submission" date="2023-05" db="EMBL/GenBank/DDBJ databases">
        <title>Nepenthes gracilis genome sequencing.</title>
        <authorList>
            <person name="Fukushima K."/>
        </authorList>
    </citation>
    <scope>NUCLEOTIDE SEQUENCE</scope>
    <source>
        <strain evidence="1">SING2019-196</strain>
    </source>
</reference>
<protein>
    <submittedName>
        <fullName evidence="1">Uncharacterized protein</fullName>
    </submittedName>
</protein>
<gene>
    <name evidence="1" type="ORF">Nepgr_001900</name>
</gene>
<organism evidence="1 2">
    <name type="scientific">Nepenthes gracilis</name>
    <name type="common">Slender pitcher plant</name>
    <dbReference type="NCBI Taxonomy" id="150966"/>
    <lineage>
        <taxon>Eukaryota</taxon>
        <taxon>Viridiplantae</taxon>
        <taxon>Streptophyta</taxon>
        <taxon>Embryophyta</taxon>
        <taxon>Tracheophyta</taxon>
        <taxon>Spermatophyta</taxon>
        <taxon>Magnoliopsida</taxon>
        <taxon>eudicotyledons</taxon>
        <taxon>Gunneridae</taxon>
        <taxon>Pentapetalae</taxon>
        <taxon>Caryophyllales</taxon>
        <taxon>Nepenthaceae</taxon>
        <taxon>Nepenthes</taxon>
    </lineage>
</organism>
<dbReference type="Proteomes" id="UP001279734">
    <property type="component" value="Unassembled WGS sequence"/>
</dbReference>
<proteinExistence type="predicted"/>
<evidence type="ECO:0000313" key="1">
    <source>
        <dbReference type="EMBL" id="GMH00061.1"/>
    </source>
</evidence>
<dbReference type="AlphaFoldDB" id="A0AAD3P5V4"/>
<dbReference type="EMBL" id="BSYO01000001">
    <property type="protein sequence ID" value="GMH00061.1"/>
    <property type="molecule type" value="Genomic_DNA"/>
</dbReference>
<comment type="caution">
    <text evidence="1">The sequence shown here is derived from an EMBL/GenBank/DDBJ whole genome shotgun (WGS) entry which is preliminary data.</text>
</comment>
<name>A0AAD3P5V4_NEPGR</name>
<evidence type="ECO:0000313" key="2">
    <source>
        <dbReference type="Proteomes" id="UP001279734"/>
    </source>
</evidence>
<sequence>MTRVGSKSSFMNVVKLVSPLPLLDPGASIVMKNGTSFGVAGQGLVLSLGIEGMETLQALNAYVDPHVVPGGLRDLGLVSV</sequence>
<keyword evidence="2" id="KW-1185">Reference proteome</keyword>
<accession>A0AAD3P5V4</accession>